<dbReference type="EMBL" id="BGPR01000266">
    <property type="protein sequence ID" value="GBM09213.1"/>
    <property type="molecule type" value="Genomic_DNA"/>
</dbReference>
<dbReference type="CDD" id="cd01939">
    <property type="entry name" value="Ketohexokinase"/>
    <property type="match status" value="1"/>
</dbReference>
<name>A0A4Y2CXU8_ARAVE</name>
<evidence type="ECO:0000313" key="3">
    <source>
        <dbReference type="EMBL" id="GBM09213.1"/>
    </source>
</evidence>
<dbReference type="InterPro" id="IPR052562">
    <property type="entry name" value="Ketohexokinase-related"/>
</dbReference>
<keyword evidence="3" id="KW-0808">Transferase</keyword>
<evidence type="ECO:0000313" key="4">
    <source>
        <dbReference type="Proteomes" id="UP000499080"/>
    </source>
</evidence>
<dbReference type="GO" id="GO:0006000">
    <property type="term" value="P:fructose metabolic process"/>
    <property type="evidence" value="ECO:0007669"/>
    <property type="project" value="InterPro"/>
</dbReference>
<reference evidence="3 4" key="1">
    <citation type="journal article" date="2019" name="Sci. Rep.">
        <title>Orb-weaving spider Araneus ventricosus genome elucidates the spidroin gene catalogue.</title>
        <authorList>
            <person name="Kono N."/>
            <person name="Nakamura H."/>
            <person name="Ohtoshi R."/>
            <person name="Moran D.A.P."/>
            <person name="Shinohara A."/>
            <person name="Yoshida Y."/>
            <person name="Fujiwara M."/>
            <person name="Mori M."/>
            <person name="Tomita M."/>
            <person name="Arakawa K."/>
        </authorList>
    </citation>
    <scope>NUCLEOTIDE SEQUENCE [LARGE SCALE GENOMIC DNA]</scope>
</reference>
<dbReference type="InterPro" id="IPR011611">
    <property type="entry name" value="PfkB_dom"/>
</dbReference>
<dbReference type="OrthoDB" id="204058at2759"/>
<keyword evidence="4" id="KW-1185">Reference proteome</keyword>
<accession>A0A4Y2CXU8</accession>
<evidence type="ECO:0000259" key="2">
    <source>
        <dbReference type="Pfam" id="PF00294"/>
    </source>
</evidence>
<dbReference type="PANTHER" id="PTHR42774">
    <property type="entry name" value="PHOSPHOTRANSFERASE SYSTEM TRANSPORT PROTEIN"/>
    <property type="match status" value="1"/>
</dbReference>
<dbReference type="InterPro" id="IPR034093">
    <property type="entry name" value="KHK"/>
</dbReference>
<dbReference type="Pfam" id="PF00294">
    <property type="entry name" value="PfkB"/>
    <property type="match status" value="1"/>
</dbReference>
<dbReference type="GO" id="GO:0004454">
    <property type="term" value="F:ketohexokinase activity"/>
    <property type="evidence" value="ECO:0007669"/>
    <property type="project" value="InterPro"/>
</dbReference>
<dbReference type="SUPFAM" id="SSF53613">
    <property type="entry name" value="Ribokinase-like"/>
    <property type="match status" value="1"/>
</dbReference>
<evidence type="ECO:0000256" key="1">
    <source>
        <dbReference type="SAM" id="SignalP"/>
    </source>
</evidence>
<dbReference type="PANTHER" id="PTHR42774:SF3">
    <property type="entry name" value="KETOHEXOKINASE"/>
    <property type="match status" value="1"/>
</dbReference>
<dbReference type="Proteomes" id="UP000499080">
    <property type="component" value="Unassembled WGS sequence"/>
</dbReference>
<dbReference type="AlphaFoldDB" id="A0A4Y2CXU8"/>
<protein>
    <submittedName>
        <fullName evidence="3">Ketohexokinase</fullName>
    </submittedName>
</protein>
<keyword evidence="3" id="KW-0418">Kinase</keyword>
<feature type="chain" id="PRO_5021192398" evidence="1">
    <location>
        <begin position="25"/>
        <end position="307"/>
    </location>
</feature>
<dbReference type="Gene3D" id="3.40.1190.20">
    <property type="match status" value="1"/>
</dbReference>
<gene>
    <name evidence="3" type="primary">Khk_1</name>
    <name evidence="3" type="ORF">AVEN_226712_1</name>
</gene>
<comment type="caution">
    <text evidence="3">The sequence shown here is derived from an EMBL/GenBank/DDBJ whole genome shotgun (WGS) entry which is preliminary data.</text>
</comment>
<dbReference type="InterPro" id="IPR029056">
    <property type="entry name" value="Ribokinase-like"/>
</dbReference>
<feature type="signal peptide" evidence="1">
    <location>
        <begin position="1"/>
        <end position="24"/>
    </location>
</feature>
<keyword evidence="1" id="KW-0732">Signal</keyword>
<sequence>MNKAGNKVLCVGLCCLDIVMYCKSYPLEDSDQRCISHKWQRGGNASNNCTIFAEFNFPCEILGTMSYDIGGQFMKKNFEEHGIPIENCRFYEEYESPTATIWINLQNGSRTIVHSNKNMPEVSFEDFKLLNLNNYSWIHFECRPYYEDMKKMIQHIREWNSERGRNSIKVSVEVEKPRVELMEILSLGDIVFISKDFASACGYSDMISAVEAFCSKLRHGGVIICAWGEKGACAKTADGPIVFSEAYPPAEIVTTLGAGDTFVAATVMALCKGQSLAEAINTGCRVAGAKCGMPDSKGLAKLFPSLM</sequence>
<organism evidence="3 4">
    <name type="scientific">Araneus ventricosus</name>
    <name type="common">Orbweaver spider</name>
    <name type="synonym">Epeira ventricosa</name>
    <dbReference type="NCBI Taxonomy" id="182803"/>
    <lineage>
        <taxon>Eukaryota</taxon>
        <taxon>Metazoa</taxon>
        <taxon>Ecdysozoa</taxon>
        <taxon>Arthropoda</taxon>
        <taxon>Chelicerata</taxon>
        <taxon>Arachnida</taxon>
        <taxon>Araneae</taxon>
        <taxon>Araneomorphae</taxon>
        <taxon>Entelegynae</taxon>
        <taxon>Araneoidea</taxon>
        <taxon>Araneidae</taxon>
        <taxon>Araneus</taxon>
    </lineage>
</organism>
<proteinExistence type="predicted"/>
<feature type="domain" description="Carbohydrate kinase PfkB" evidence="2">
    <location>
        <begin position="7"/>
        <end position="291"/>
    </location>
</feature>